<dbReference type="RefSeq" id="WP_213411402.1">
    <property type="nucleotide sequence ID" value="NZ_BOVK01000018.1"/>
</dbReference>
<accession>A0A8J4H4V6</accession>
<dbReference type="PANTHER" id="PTHR30437">
    <property type="entry name" value="TRANSCRIPTION ELONGATION FACTOR GREA"/>
    <property type="match status" value="1"/>
</dbReference>
<dbReference type="InterPro" id="IPR036953">
    <property type="entry name" value="GreA/GreB_C_sf"/>
</dbReference>
<keyword evidence="12" id="KW-0648">Protein biosynthesis</keyword>
<evidence type="ECO:0000259" key="10">
    <source>
        <dbReference type="Pfam" id="PF01272"/>
    </source>
</evidence>
<dbReference type="GO" id="GO:0003677">
    <property type="term" value="F:DNA binding"/>
    <property type="evidence" value="ECO:0007669"/>
    <property type="project" value="UniProtKB-UniRule"/>
</dbReference>
<dbReference type="SUPFAM" id="SSF54534">
    <property type="entry name" value="FKBP-like"/>
    <property type="match status" value="1"/>
</dbReference>
<gene>
    <name evidence="8 12" type="primary">greA</name>
    <name evidence="12" type="ORF">XYCOK13_15620</name>
</gene>
<protein>
    <recommendedName>
        <fullName evidence="2 8">Transcription elongation factor GreA</fullName>
    </recommendedName>
    <alternativeName>
        <fullName evidence="7 8">Transcript cleavage factor GreA</fullName>
    </alternativeName>
</protein>
<feature type="coiled-coil region" evidence="8">
    <location>
        <begin position="6"/>
        <end position="33"/>
    </location>
</feature>
<dbReference type="Pfam" id="PF03449">
    <property type="entry name" value="GreA_GreB_N"/>
    <property type="match status" value="1"/>
</dbReference>
<dbReference type="Proteomes" id="UP000677918">
    <property type="component" value="Unassembled WGS sequence"/>
</dbReference>
<dbReference type="PROSITE" id="PS00830">
    <property type="entry name" value="GREAB_2"/>
    <property type="match status" value="1"/>
</dbReference>
<keyword evidence="12" id="KW-0251">Elongation factor</keyword>
<sequence length="159" mass="17889">MTKEEVVLTEEGLAQLEAELDELKNVKRREMAERIKLAISYGDLRENSEYHAAKEDQAMMESRILTIEKLLKKAKVVQIENRDLSHVQIGCTVVLDDQEFNEKVEYKIVGSEEADVAANKISYESPLGKELLGKRVGDTIEVNAPAGVIKYELLDIKVG</sequence>
<dbReference type="InterPro" id="IPR018151">
    <property type="entry name" value="TF_GreA/GreB_CS"/>
</dbReference>
<evidence type="ECO:0000256" key="9">
    <source>
        <dbReference type="RuleBase" id="RU000556"/>
    </source>
</evidence>
<evidence type="ECO:0000259" key="11">
    <source>
        <dbReference type="Pfam" id="PF03449"/>
    </source>
</evidence>
<evidence type="ECO:0000256" key="6">
    <source>
        <dbReference type="ARBA" id="ARBA00024916"/>
    </source>
</evidence>
<dbReference type="FunFam" id="1.10.287.180:FF:000001">
    <property type="entry name" value="Transcription elongation factor GreA"/>
    <property type="match status" value="1"/>
</dbReference>
<comment type="function">
    <text evidence="6 8 9">Necessary for efficient RNA polymerase transcription elongation past template-encoded arresting sites. The arresting sites in DNA have the property of trapping a certain fraction of elongating RNA polymerases that pass through, resulting in locked ternary complexes. Cleavage of the nascent transcript by cleavage factors such as GreA or GreB allows the resumption of elongation from the new 3'terminus. GreA releases sequences of 2 to 3 nucleotides.</text>
</comment>
<evidence type="ECO:0000313" key="12">
    <source>
        <dbReference type="EMBL" id="GIQ68738.1"/>
    </source>
</evidence>
<dbReference type="EMBL" id="BOVK01000018">
    <property type="protein sequence ID" value="GIQ68738.1"/>
    <property type="molecule type" value="Genomic_DNA"/>
</dbReference>
<dbReference type="FunFam" id="3.10.50.30:FF:000001">
    <property type="entry name" value="Transcription elongation factor GreA"/>
    <property type="match status" value="1"/>
</dbReference>
<dbReference type="HAMAP" id="MF_00105">
    <property type="entry name" value="GreA_GreB"/>
    <property type="match status" value="1"/>
</dbReference>
<keyword evidence="4 8" id="KW-0238">DNA-binding</keyword>
<dbReference type="GO" id="GO:0032784">
    <property type="term" value="P:regulation of DNA-templated transcription elongation"/>
    <property type="evidence" value="ECO:0007669"/>
    <property type="project" value="UniProtKB-UniRule"/>
</dbReference>
<evidence type="ECO:0000256" key="8">
    <source>
        <dbReference type="HAMAP-Rule" id="MF_00105"/>
    </source>
</evidence>
<dbReference type="InterPro" id="IPR036805">
    <property type="entry name" value="Tscrpt_elong_fac_GreA/B_N_sf"/>
</dbReference>
<name>A0A8J4H4V6_9BACL</name>
<keyword evidence="8" id="KW-0175">Coiled coil</keyword>
<dbReference type="SUPFAM" id="SSF46557">
    <property type="entry name" value="GreA transcript cleavage protein, N-terminal domain"/>
    <property type="match status" value="1"/>
</dbReference>
<dbReference type="NCBIfam" id="NF001263">
    <property type="entry name" value="PRK00226.1-4"/>
    <property type="match status" value="1"/>
</dbReference>
<evidence type="ECO:0000256" key="1">
    <source>
        <dbReference type="ARBA" id="ARBA00008213"/>
    </source>
</evidence>
<dbReference type="InterPro" id="IPR006359">
    <property type="entry name" value="Tscrpt_elong_fac_GreA"/>
</dbReference>
<organism evidence="12 13">
    <name type="scientific">Xylanibacillus composti</name>
    <dbReference type="NCBI Taxonomy" id="1572762"/>
    <lineage>
        <taxon>Bacteria</taxon>
        <taxon>Bacillati</taxon>
        <taxon>Bacillota</taxon>
        <taxon>Bacilli</taxon>
        <taxon>Bacillales</taxon>
        <taxon>Paenibacillaceae</taxon>
        <taxon>Xylanibacillus</taxon>
    </lineage>
</organism>
<evidence type="ECO:0000256" key="7">
    <source>
        <dbReference type="ARBA" id="ARBA00030776"/>
    </source>
</evidence>
<evidence type="ECO:0000256" key="5">
    <source>
        <dbReference type="ARBA" id="ARBA00023163"/>
    </source>
</evidence>
<dbReference type="NCBIfam" id="NF001261">
    <property type="entry name" value="PRK00226.1-2"/>
    <property type="match status" value="1"/>
</dbReference>
<reference evidence="12" key="1">
    <citation type="submission" date="2021-04" db="EMBL/GenBank/DDBJ databases">
        <title>Draft genome sequence of Xylanibacillus composti strain K13.</title>
        <authorList>
            <person name="Uke A."/>
            <person name="Chhe C."/>
            <person name="Baramee S."/>
            <person name="Kosugi A."/>
        </authorList>
    </citation>
    <scope>NUCLEOTIDE SEQUENCE</scope>
    <source>
        <strain evidence="12">K13</strain>
    </source>
</reference>
<feature type="domain" description="Transcription elongation factor GreA/GreB C-terminal" evidence="10">
    <location>
        <begin position="86"/>
        <end position="157"/>
    </location>
</feature>
<feature type="domain" description="Transcription elongation factor GreA/GreB N-terminal" evidence="11">
    <location>
        <begin position="7"/>
        <end position="76"/>
    </location>
</feature>
<dbReference type="InterPro" id="IPR022691">
    <property type="entry name" value="Tscrpt_elong_fac_GreA/B_N"/>
</dbReference>
<dbReference type="Gene3D" id="3.10.50.30">
    <property type="entry name" value="Transcription elongation factor, GreA/GreB, C-terminal domain"/>
    <property type="match status" value="1"/>
</dbReference>
<keyword evidence="13" id="KW-1185">Reference proteome</keyword>
<keyword evidence="5 8" id="KW-0804">Transcription</keyword>
<dbReference type="NCBIfam" id="TIGR01462">
    <property type="entry name" value="greA"/>
    <property type="match status" value="1"/>
</dbReference>
<dbReference type="PIRSF" id="PIRSF006092">
    <property type="entry name" value="GreA_GreB"/>
    <property type="match status" value="1"/>
</dbReference>
<comment type="caution">
    <text evidence="12">The sequence shown here is derived from an EMBL/GenBank/DDBJ whole genome shotgun (WGS) entry which is preliminary data.</text>
</comment>
<dbReference type="GO" id="GO:0070063">
    <property type="term" value="F:RNA polymerase binding"/>
    <property type="evidence" value="ECO:0007669"/>
    <property type="project" value="InterPro"/>
</dbReference>
<evidence type="ECO:0000256" key="2">
    <source>
        <dbReference type="ARBA" id="ARBA00013729"/>
    </source>
</evidence>
<proteinExistence type="inferred from homology"/>
<keyword evidence="3 8" id="KW-0805">Transcription regulation</keyword>
<dbReference type="InterPro" id="IPR028624">
    <property type="entry name" value="Tscrpt_elong_fac_GreA/B"/>
</dbReference>
<comment type="similarity">
    <text evidence="1 8 9">Belongs to the GreA/GreB family.</text>
</comment>
<dbReference type="AlphaFoldDB" id="A0A8J4H4V6"/>
<dbReference type="Pfam" id="PF01272">
    <property type="entry name" value="GreA_GreB"/>
    <property type="match status" value="1"/>
</dbReference>
<dbReference type="GO" id="GO:0003746">
    <property type="term" value="F:translation elongation factor activity"/>
    <property type="evidence" value="ECO:0007669"/>
    <property type="project" value="UniProtKB-KW"/>
</dbReference>
<dbReference type="PANTHER" id="PTHR30437:SF4">
    <property type="entry name" value="TRANSCRIPTION ELONGATION FACTOR GREA"/>
    <property type="match status" value="1"/>
</dbReference>
<dbReference type="InterPro" id="IPR023459">
    <property type="entry name" value="Tscrpt_elong_fac_GreA/B_fam"/>
</dbReference>
<dbReference type="Gene3D" id="1.10.287.180">
    <property type="entry name" value="Transcription elongation factor, GreA/GreB, N-terminal domain"/>
    <property type="match status" value="1"/>
</dbReference>
<dbReference type="GO" id="GO:0006354">
    <property type="term" value="P:DNA-templated transcription elongation"/>
    <property type="evidence" value="ECO:0007669"/>
    <property type="project" value="TreeGrafter"/>
</dbReference>
<evidence type="ECO:0000256" key="3">
    <source>
        <dbReference type="ARBA" id="ARBA00023015"/>
    </source>
</evidence>
<dbReference type="InterPro" id="IPR001437">
    <property type="entry name" value="Tscrpt_elong_fac_GreA/B_C"/>
</dbReference>
<evidence type="ECO:0000313" key="13">
    <source>
        <dbReference type="Proteomes" id="UP000677918"/>
    </source>
</evidence>
<evidence type="ECO:0000256" key="4">
    <source>
        <dbReference type="ARBA" id="ARBA00023125"/>
    </source>
</evidence>